<dbReference type="CDD" id="cd02980">
    <property type="entry name" value="TRX_Fd_family"/>
    <property type="match status" value="1"/>
</dbReference>
<dbReference type="EMBL" id="JAAOIW010000004">
    <property type="protein sequence ID" value="NHN31033.1"/>
    <property type="molecule type" value="Genomic_DNA"/>
</dbReference>
<dbReference type="Proteomes" id="UP001165962">
    <property type="component" value="Unassembled WGS sequence"/>
</dbReference>
<name>A0ABX0J864_9BACL</name>
<organism evidence="1 2">
    <name type="scientific">Paenibacillus agricola</name>
    <dbReference type="NCBI Taxonomy" id="2716264"/>
    <lineage>
        <taxon>Bacteria</taxon>
        <taxon>Bacillati</taxon>
        <taxon>Bacillota</taxon>
        <taxon>Bacilli</taxon>
        <taxon>Bacillales</taxon>
        <taxon>Paenibacillaceae</taxon>
        <taxon>Paenibacillus</taxon>
    </lineage>
</organism>
<gene>
    <name evidence="1" type="ORF">G9U52_14430</name>
</gene>
<dbReference type="Gene3D" id="3.40.30.10">
    <property type="entry name" value="Glutaredoxin"/>
    <property type="match status" value="1"/>
</dbReference>
<reference evidence="1" key="1">
    <citation type="submission" date="2020-03" db="EMBL/GenBank/DDBJ databases">
        <title>Draft sequencing of Paenibacilllus sp. S3N08.</title>
        <authorList>
            <person name="Kim D.-U."/>
        </authorList>
    </citation>
    <scope>NUCLEOTIDE SEQUENCE</scope>
    <source>
        <strain evidence="1">S3N08</strain>
    </source>
</reference>
<comment type="caution">
    <text evidence="1">The sequence shown here is derived from an EMBL/GenBank/DDBJ whole genome shotgun (WGS) entry which is preliminary data.</text>
</comment>
<dbReference type="RefSeq" id="WP_166150577.1">
    <property type="nucleotide sequence ID" value="NZ_JAAOIW010000004.1"/>
</dbReference>
<keyword evidence="2" id="KW-1185">Reference proteome</keyword>
<proteinExistence type="predicted"/>
<sequence length="120" mass="13381">MATWNLTETQHHVLICNGGSCMKQQGEEVTQAIRAEITAQGADALIHTTRTRCNGRCQDACVVTVYPEGVWYQNMTPESGRAMVLEHLLQGNPLQEHVVYSFQDRFMATGNGPEGKFKQI</sequence>
<evidence type="ECO:0000313" key="1">
    <source>
        <dbReference type="EMBL" id="NHN31033.1"/>
    </source>
</evidence>
<accession>A0ABX0J864</accession>
<dbReference type="InterPro" id="IPR036249">
    <property type="entry name" value="Thioredoxin-like_sf"/>
</dbReference>
<dbReference type="Pfam" id="PF01257">
    <property type="entry name" value="2Fe-2S_thioredx"/>
    <property type="match status" value="1"/>
</dbReference>
<protein>
    <submittedName>
        <fullName evidence="1">(2Fe-2S) ferredoxin domain-containing protein</fullName>
    </submittedName>
</protein>
<evidence type="ECO:0000313" key="2">
    <source>
        <dbReference type="Proteomes" id="UP001165962"/>
    </source>
</evidence>
<dbReference type="SUPFAM" id="SSF52833">
    <property type="entry name" value="Thioredoxin-like"/>
    <property type="match status" value="1"/>
</dbReference>